<organism evidence="1 2">
    <name type="scientific">Plakobranchus ocellatus</name>
    <dbReference type="NCBI Taxonomy" id="259542"/>
    <lineage>
        <taxon>Eukaryota</taxon>
        <taxon>Metazoa</taxon>
        <taxon>Spiralia</taxon>
        <taxon>Lophotrochozoa</taxon>
        <taxon>Mollusca</taxon>
        <taxon>Gastropoda</taxon>
        <taxon>Heterobranchia</taxon>
        <taxon>Euthyneura</taxon>
        <taxon>Panpulmonata</taxon>
        <taxon>Sacoglossa</taxon>
        <taxon>Placobranchoidea</taxon>
        <taxon>Plakobranchidae</taxon>
        <taxon>Plakobranchus</taxon>
    </lineage>
</organism>
<accession>A0AAV4CH66</accession>
<dbReference type="Proteomes" id="UP000735302">
    <property type="component" value="Unassembled WGS sequence"/>
</dbReference>
<proteinExistence type="predicted"/>
<name>A0AAV4CH66_9GAST</name>
<dbReference type="EMBL" id="BLXT01006570">
    <property type="protein sequence ID" value="GFO32200.1"/>
    <property type="molecule type" value="Genomic_DNA"/>
</dbReference>
<keyword evidence="2" id="KW-1185">Reference proteome</keyword>
<evidence type="ECO:0000313" key="2">
    <source>
        <dbReference type="Proteomes" id="UP000735302"/>
    </source>
</evidence>
<evidence type="ECO:0000313" key="1">
    <source>
        <dbReference type="EMBL" id="GFO32200.1"/>
    </source>
</evidence>
<protein>
    <submittedName>
        <fullName evidence="1">Uncharacterized protein</fullName>
    </submittedName>
</protein>
<dbReference type="AlphaFoldDB" id="A0AAV4CH66"/>
<gene>
    <name evidence="1" type="ORF">PoB_005870500</name>
</gene>
<sequence>MIQIYVFPRQMLLWSSALFASNKTSIGAESRAFMPEEIDQSVTLKQGDLNDLTPDPNLSKESALLLVSRRRGRKFC</sequence>
<comment type="caution">
    <text evidence="1">The sequence shown here is derived from an EMBL/GenBank/DDBJ whole genome shotgun (WGS) entry which is preliminary data.</text>
</comment>
<reference evidence="1 2" key="1">
    <citation type="journal article" date="2021" name="Elife">
        <title>Chloroplast acquisition without the gene transfer in kleptoplastic sea slugs, Plakobranchus ocellatus.</title>
        <authorList>
            <person name="Maeda T."/>
            <person name="Takahashi S."/>
            <person name="Yoshida T."/>
            <person name="Shimamura S."/>
            <person name="Takaki Y."/>
            <person name="Nagai Y."/>
            <person name="Toyoda A."/>
            <person name="Suzuki Y."/>
            <person name="Arimoto A."/>
            <person name="Ishii H."/>
            <person name="Satoh N."/>
            <person name="Nishiyama T."/>
            <person name="Hasebe M."/>
            <person name="Maruyama T."/>
            <person name="Minagawa J."/>
            <person name="Obokata J."/>
            <person name="Shigenobu S."/>
        </authorList>
    </citation>
    <scope>NUCLEOTIDE SEQUENCE [LARGE SCALE GENOMIC DNA]</scope>
</reference>